<evidence type="ECO:0000256" key="3">
    <source>
        <dbReference type="ARBA" id="ARBA00023024"/>
    </source>
</evidence>
<evidence type="ECO:0000256" key="9">
    <source>
        <dbReference type="SAM" id="SignalP"/>
    </source>
</evidence>
<dbReference type="Gene3D" id="3.10.50.10">
    <property type="match status" value="1"/>
</dbReference>
<accession>A0A9W8BF80</accession>
<dbReference type="Pfam" id="PF00704">
    <property type="entry name" value="Glyco_hydro_18"/>
    <property type="match status" value="1"/>
</dbReference>
<evidence type="ECO:0000256" key="5">
    <source>
        <dbReference type="ARBA" id="ARBA00023295"/>
    </source>
</evidence>
<comment type="catalytic activity">
    <reaction evidence="1">
        <text>Random endo-hydrolysis of N-acetyl-beta-D-glucosaminide (1-&gt;4)-beta-linkages in chitin and chitodextrins.</text>
        <dbReference type="EC" id="3.2.1.14"/>
    </reaction>
</comment>
<keyword evidence="2 7" id="KW-0378">Hydrolase</keyword>
<keyword evidence="4" id="KW-0119">Carbohydrate metabolism</keyword>
<comment type="caution">
    <text evidence="11">The sequence shown here is derived from an EMBL/GenBank/DDBJ whole genome shotgun (WGS) entry which is preliminary data.</text>
</comment>
<dbReference type="PROSITE" id="PS01095">
    <property type="entry name" value="GH18_1"/>
    <property type="match status" value="1"/>
</dbReference>
<dbReference type="InterPro" id="IPR001579">
    <property type="entry name" value="Glyco_hydro_18_chit_AS"/>
</dbReference>
<feature type="compositionally biased region" description="Polar residues" evidence="8">
    <location>
        <begin position="590"/>
        <end position="606"/>
    </location>
</feature>
<protein>
    <recommendedName>
        <fullName evidence="10">GH18 domain-containing protein</fullName>
    </recommendedName>
</protein>
<feature type="signal peptide" evidence="9">
    <location>
        <begin position="1"/>
        <end position="15"/>
    </location>
</feature>
<evidence type="ECO:0000256" key="6">
    <source>
        <dbReference type="ARBA" id="ARBA00023326"/>
    </source>
</evidence>
<gene>
    <name evidence="11" type="ORF">H4R26_004944</name>
</gene>
<dbReference type="AlphaFoldDB" id="A0A9W8BF80"/>
<evidence type="ECO:0000313" key="12">
    <source>
        <dbReference type="Proteomes" id="UP001150907"/>
    </source>
</evidence>
<evidence type="ECO:0000259" key="10">
    <source>
        <dbReference type="PROSITE" id="PS51910"/>
    </source>
</evidence>
<evidence type="ECO:0000256" key="8">
    <source>
        <dbReference type="SAM" id="MobiDB-lite"/>
    </source>
</evidence>
<feature type="region of interest" description="Disordered" evidence="8">
    <location>
        <begin position="429"/>
        <end position="463"/>
    </location>
</feature>
<dbReference type="GO" id="GO:0008843">
    <property type="term" value="F:endochitinase activity"/>
    <property type="evidence" value="ECO:0007669"/>
    <property type="project" value="UniProtKB-EC"/>
</dbReference>
<dbReference type="OrthoDB" id="76388at2759"/>
<dbReference type="GO" id="GO:0005576">
    <property type="term" value="C:extracellular region"/>
    <property type="evidence" value="ECO:0007669"/>
    <property type="project" value="TreeGrafter"/>
</dbReference>
<reference evidence="11" key="1">
    <citation type="submission" date="2022-07" db="EMBL/GenBank/DDBJ databases">
        <title>Phylogenomic reconstructions and comparative analyses of Kickxellomycotina fungi.</title>
        <authorList>
            <person name="Reynolds N.K."/>
            <person name="Stajich J.E."/>
            <person name="Barry K."/>
            <person name="Grigoriev I.V."/>
            <person name="Crous P."/>
            <person name="Smith M.E."/>
        </authorList>
    </citation>
    <scope>NUCLEOTIDE SEQUENCE</scope>
    <source>
        <strain evidence="11">IMI 214461</strain>
    </source>
</reference>
<dbReference type="SUPFAM" id="SSF54556">
    <property type="entry name" value="Chitinase insertion domain"/>
    <property type="match status" value="1"/>
</dbReference>
<dbReference type="Gene3D" id="3.20.20.80">
    <property type="entry name" value="Glycosidases"/>
    <property type="match status" value="1"/>
</dbReference>
<dbReference type="PROSITE" id="PS51910">
    <property type="entry name" value="GH18_2"/>
    <property type="match status" value="1"/>
</dbReference>
<organism evidence="11 12">
    <name type="scientific">Coemansia thaxteri</name>
    <dbReference type="NCBI Taxonomy" id="2663907"/>
    <lineage>
        <taxon>Eukaryota</taxon>
        <taxon>Fungi</taxon>
        <taxon>Fungi incertae sedis</taxon>
        <taxon>Zoopagomycota</taxon>
        <taxon>Kickxellomycotina</taxon>
        <taxon>Kickxellomycetes</taxon>
        <taxon>Kickxellales</taxon>
        <taxon>Kickxellaceae</taxon>
        <taxon>Coemansia</taxon>
    </lineage>
</organism>
<sequence length="787" mass="83130">MLLLLQKSLTTVALALLCAIHCGGPLSSNNSGFAYAADTPSSAAASCGPSSRYVVAYYQTWKRQSLMNIDWSHISHLNVAYAVPTDSGEFTFDGEWFLPQLVNDARKQQTKISLSIGGWTGSNRLSTIMRDTHKRATLIRAIGAFVEHHELDGVDIDWEYVGRQGSKCNKYLPNEDSANLLRFLRALRASFHARFPDSEKLVSLAVRVQPFDGADGPMSDVSPFAEYVDFASITAFDVNGVWSNTTGPNAPLQHQRNRGMPYSFSQSIDQWLAAKWPAEKLVAGVSFYGRSLTTRDVLTAKDGADMYASFDKDVPQGDAEDAYWYDVCENVNSMSGVWQYKHLRDQGILKSANTTGDEWIRIWDEKSNTPWLYNPPMRRFISYDDPDSIDKKVQYAKSKNLKGMMAWSLHSDYNNELVSVLDRLGPLCRGPKSNSDQAPANSTAQASASSASSSASSSSSVTWTPTPPFAMLPTLPSSSTSMATSLASSSSSASASSASAESSASSNSAPPPSSSLSTTATTVSGKIIAFNDVGAPFLVVDGVSTPVPSELAEKLMKITEKTTSSLSAAANATGTAAAAASATLSSATSDPLQTSEANATGASSETSRTDDALPLGPIAIPVVDSAPATSKQSLSQLAFTTVHGPSRPAWNMATNIFDTPLPTTKAAPSTSAAVHDLFLGTPLDSSASGDSLLPSPLSGTPTAVPAGFAATFFLTLDTNTQSTGLQTTTVVPLLQMMASARSEAASSSLQLSPSALTSAPVSVSAASSSTMISDLTATTSSTLHPDI</sequence>
<feature type="chain" id="PRO_5040946738" description="GH18 domain-containing protein" evidence="9">
    <location>
        <begin position="16"/>
        <end position="787"/>
    </location>
</feature>
<evidence type="ECO:0000256" key="7">
    <source>
        <dbReference type="RuleBase" id="RU000489"/>
    </source>
</evidence>
<dbReference type="InterPro" id="IPR050314">
    <property type="entry name" value="Glycosyl_Hydrlase_18"/>
</dbReference>
<keyword evidence="5 7" id="KW-0326">Glycosidase</keyword>
<keyword evidence="3" id="KW-0146">Chitin degradation</keyword>
<evidence type="ECO:0000256" key="4">
    <source>
        <dbReference type="ARBA" id="ARBA00023277"/>
    </source>
</evidence>
<dbReference type="GO" id="GO:0006032">
    <property type="term" value="P:chitin catabolic process"/>
    <property type="evidence" value="ECO:0007669"/>
    <property type="project" value="UniProtKB-KW"/>
</dbReference>
<dbReference type="SMART" id="SM00636">
    <property type="entry name" value="Glyco_18"/>
    <property type="match status" value="1"/>
</dbReference>
<feature type="region of interest" description="Disordered" evidence="8">
    <location>
        <begin position="585"/>
        <end position="615"/>
    </location>
</feature>
<evidence type="ECO:0000256" key="1">
    <source>
        <dbReference type="ARBA" id="ARBA00000822"/>
    </source>
</evidence>
<name>A0A9W8BF80_9FUNG</name>
<keyword evidence="6" id="KW-0624">Polysaccharide degradation</keyword>
<dbReference type="EMBL" id="JANBQF010000654">
    <property type="protein sequence ID" value="KAJ1999722.1"/>
    <property type="molecule type" value="Genomic_DNA"/>
</dbReference>
<dbReference type="PANTHER" id="PTHR11177">
    <property type="entry name" value="CHITINASE"/>
    <property type="match status" value="1"/>
</dbReference>
<dbReference type="InterPro" id="IPR001223">
    <property type="entry name" value="Glyco_hydro18_cat"/>
</dbReference>
<dbReference type="GO" id="GO:0000272">
    <property type="term" value="P:polysaccharide catabolic process"/>
    <property type="evidence" value="ECO:0007669"/>
    <property type="project" value="UniProtKB-KW"/>
</dbReference>
<keyword evidence="9" id="KW-0732">Signal</keyword>
<keyword evidence="12" id="KW-1185">Reference proteome</keyword>
<dbReference type="Proteomes" id="UP001150907">
    <property type="component" value="Unassembled WGS sequence"/>
</dbReference>
<dbReference type="SUPFAM" id="SSF51445">
    <property type="entry name" value="(Trans)glycosidases"/>
    <property type="match status" value="1"/>
</dbReference>
<evidence type="ECO:0000313" key="11">
    <source>
        <dbReference type="EMBL" id="KAJ1999722.1"/>
    </source>
</evidence>
<dbReference type="GO" id="GO:0008061">
    <property type="term" value="F:chitin binding"/>
    <property type="evidence" value="ECO:0007669"/>
    <property type="project" value="InterPro"/>
</dbReference>
<dbReference type="InterPro" id="IPR011583">
    <property type="entry name" value="Chitinase_II/V-like_cat"/>
</dbReference>
<feature type="domain" description="GH18" evidence="10">
    <location>
        <begin position="52"/>
        <end position="424"/>
    </location>
</feature>
<feature type="compositionally biased region" description="Low complexity" evidence="8">
    <location>
        <begin position="438"/>
        <end position="460"/>
    </location>
</feature>
<dbReference type="PANTHER" id="PTHR11177:SF392">
    <property type="entry name" value="HAP41P"/>
    <property type="match status" value="1"/>
</dbReference>
<evidence type="ECO:0000256" key="2">
    <source>
        <dbReference type="ARBA" id="ARBA00022801"/>
    </source>
</evidence>
<dbReference type="InterPro" id="IPR029070">
    <property type="entry name" value="Chitinase_insertion_sf"/>
</dbReference>
<proteinExistence type="predicted"/>
<dbReference type="InterPro" id="IPR017853">
    <property type="entry name" value="GH"/>
</dbReference>